<comment type="caution">
    <text evidence="2">The sequence shown here is derived from an EMBL/GenBank/DDBJ whole genome shotgun (WGS) entry which is preliminary data.</text>
</comment>
<feature type="transmembrane region" description="Helical" evidence="1">
    <location>
        <begin position="187"/>
        <end position="206"/>
    </location>
</feature>
<evidence type="ECO:0000313" key="3">
    <source>
        <dbReference type="Proteomes" id="UP000823912"/>
    </source>
</evidence>
<feature type="transmembrane region" description="Helical" evidence="1">
    <location>
        <begin position="47"/>
        <end position="69"/>
    </location>
</feature>
<dbReference type="AlphaFoldDB" id="A0A9D1E7T9"/>
<feature type="transmembrane region" description="Helical" evidence="1">
    <location>
        <begin position="75"/>
        <end position="95"/>
    </location>
</feature>
<dbReference type="Pfam" id="PF19845">
    <property type="entry name" value="DUF6320"/>
    <property type="match status" value="1"/>
</dbReference>
<keyword evidence="1" id="KW-0472">Membrane</keyword>
<feature type="transmembrane region" description="Helical" evidence="1">
    <location>
        <begin position="131"/>
        <end position="151"/>
    </location>
</feature>
<keyword evidence="1" id="KW-0812">Transmembrane</keyword>
<proteinExistence type="predicted"/>
<feature type="transmembrane region" description="Helical" evidence="1">
    <location>
        <begin position="102"/>
        <end position="125"/>
    </location>
</feature>
<protein>
    <submittedName>
        <fullName evidence="2">Zinc ribbon domain-containing protein</fullName>
    </submittedName>
</protein>
<feature type="transmembrane region" description="Helical" evidence="1">
    <location>
        <begin position="158"/>
        <end position="181"/>
    </location>
</feature>
<gene>
    <name evidence="2" type="ORF">IAA55_01120</name>
</gene>
<reference evidence="2" key="1">
    <citation type="submission" date="2020-10" db="EMBL/GenBank/DDBJ databases">
        <authorList>
            <person name="Gilroy R."/>
        </authorList>
    </citation>
    <scope>NUCLEOTIDE SEQUENCE</scope>
    <source>
        <strain evidence="2">ChiSjej5B23-6657</strain>
    </source>
</reference>
<name>A0A9D1E7T9_9FIRM</name>
<dbReference type="EMBL" id="DVHM01000019">
    <property type="protein sequence ID" value="HIR69863.1"/>
    <property type="molecule type" value="Genomic_DNA"/>
</dbReference>
<dbReference type="InterPro" id="IPR046283">
    <property type="entry name" value="DUF6320"/>
</dbReference>
<evidence type="ECO:0000256" key="1">
    <source>
        <dbReference type="SAM" id="Phobius"/>
    </source>
</evidence>
<keyword evidence="1" id="KW-1133">Transmembrane helix</keyword>
<dbReference type="Proteomes" id="UP000823912">
    <property type="component" value="Unassembled WGS sequence"/>
</dbReference>
<organism evidence="2 3">
    <name type="scientific">Candidatus Pullilachnospira gallistercoris</name>
    <dbReference type="NCBI Taxonomy" id="2840911"/>
    <lineage>
        <taxon>Bacteria</taxon>
        <taxon>Bacillati</taxon>
        <taxon>Bacillota</taxon>
        <taxon>Clostridia</taxon>
        <taxon>Lachnospirales</taxon>
        <taxon>Lachnospiraceae</taxon>
        <taxon>Lachnospiraceae incertae sedis</taxon>
        <taxon>Candidatus Pullilachnospira</taxon>
    </lineage>
</organism>
<accession>A0A9D1E7T9</accession>
<evidence type="ECO:0000313" key="2">
    <source>
        <dbReference type="EMBL" id="HIR69863.1"/>
    </source>
</evidence>
<sequence>MSRCSHCGVEILDDTEHCPLCHNVLENTGRGRMTYPNVLHKIKKINFLFRLFLFLAIILAVAVVAANFVYHPETWWSVIFIAAEVYGIIMLYLFTKDTGYRIRIIVGILGFLLFDILADRITGYAGWSVNYMFPTAILLANLAVLLLMLINRRNWQSYLLFQLGVVLFGLAGVLFVFLGWITSPVLSEIACSISILVFLGMVILGGRTARSELKRRFHI</sequence>
<reference evidence="2" key="2">
    <citation type="journal article" date="2021" name="PeerJ">
        <title>Extensive microbial diversity within the chicken gut microbiome revealed by metagenomics and culture.</title>
        <authorList>
            <person name="Gilroy R."/>
            <person name="Ravi A."/>
            <person name="Getino M."/>
            <person name="Pursley I."/>
            <person name="Horton D.L."/>
            <person name="Alikhan N.F."/>
            <person name="Baker D."/>
            <person name="Gharbi K."/>
            <person name="Hall N."/>
            <person name="Watson M."/>
            <person name="Adriaenssens E.M."/>
            <person name="Foster-Nyarko E."/>
            <person name="Jarju S."/>
            <person name="Secka A."/>
            <person name="Antonio M."/>
            <person name="Oren A."/>
            <person name="Chaudhuri R.R."/>
            <person name="La Ragione R."/>
            <person name="Hildebrand F."/>
            <person name="Pallen M.J."/>
        </authorList>
    </citation>
    <scope>NUCLEOTIDE SEQUENCE</scope>
    <source>
        <strain evidence="2">ChiSjej5B23-6657</strain>
    </source>
</reference>